<feature type="chain" id="PRO_5045899372" evidence="1">
    <location>
        <begin position="20"/>
        <end position="185"/>
    </location>
</feature>
<sequence>MIRLPSFAFSAFFACFAFASLGCIGAPEFVTVDRATALEQQASGSFADLERKLNRASIAPRPVPLTPKQFESLGIKPVRFSDTTEMTDADLVDGLLVQHCIGEGRDGLLVDTHGACVGAADHEDALELVQRVNGARVQLWRWMHEQKPAASKDDLRRTWREVHLRGVVCGGWIEKAADQWEAKPC</sequence>
<gene>
    <name evidence="2" type="ORF">LVJ94_46800</name>
</gene>
<evidence type="ECO:0000313" key="3">
    <source>
        <dbReference type="Proteomes" id="UP001374803"/>
    </source>
</evidence>
<evidence type="ECO:0000313" key="2">
    <source>
        <dbReference type="EMBL" id="WXB04401.1"/>
    </source>
</evidence>
<protein>
    <submittedName>
        <fullName evidence="2">DUF1318 domain-containing protein</fullName>
    </submittedName>
</protein>
<organism evidence="2 3">
    <name type="scientific">Pendulispora rubella</name>
    <dbReference type="NCBI Taxonomy" id="2741070"/>
    <lineage>
        <taxon>Bacteria</taxon>
        <taxon>Pseudomonadati</taxon>
        <taxon>Myxococcota</taxon>
        <taxon>Myxococcia</taxon>
        <taxon>Myxococcales</taxon>
        <taxon>Sorangiineae</taxon>
        <taxon>Pendulisporaceae</taxon>
        <taxon>Pendulispora</taxon>
    </lineage>
</organism>
<accession>A0ABZ2L0D5</accession>
<dbReference type="Proteomes" id="UP001374803">
    <property type="component" value="Chromosome"/>
</dbReference>
<dbReference type="RefSeq" id="WP_394834040.1">
    <property type="nucleotide sequence ID" value="NZ_CP089929.1"/>
</dbReference>
<name>A0ABZ2L0D5_9BACT</name>
<feature type="signal peptide" evidence="1">
    <location>
        <begin position="1"/>
        <end position="19"/>
    </location>
</feature>
<keyword evidence="1" id="KW-0732">Signal</keyword>
<evidence type="ECO:0000256" key="1">
    <source>
        <dbReference type="SAM" id="SignalP"/>
    </source>
</evidence>
<keyword evidence="3" id="KW-1185">Reference proteome</keyword>
<reference evidence="2" key="1">
    <citation type="submission" date="2021-12" db="EMBL/GenBank/DDBJ databases">
        <title>Discovery of the Pendulisporaceae a myxobacterial family with distinct sporulation behavior and unique specialized metabolism.</title>
        <authorList>
            <person name="Garcia R."/>
            <person name="Popoff A."/>
            <person name="Bader C.D."/>
            <person name="Loehr J."/>
            <person name="Walesch S."/>
            <person name="Walt C."/>
            <person name="Boldt J."/>
            <person name="Bunk B."/>
            <person name="Haeckl F.J.F.P.J."/>
            <person name="Gunesch A.P."/>
            <person name="Birkelbach J."/>
            <person name="Nuebel U."/>
            <person name="Pietschmann T."/>
            <person name="Bach T."/>
            <person name="Mueller R."/>
        </authorList>
    </citation>
    <scope>NUCLEOTIDE SEQUENCE</scope>
    <source>
        <strain evidence="2">MSr11367</strain>
    </source>
</reference>
<dbReference type="PROSITE" id="PS51257">
    <property type="entry name" value="PROKAR_LIPOPROTEIN"/>
    <property type="match status" value="1"/>
</dbReference>
<dbReference type="EMBL" id="CP089983">
    <property type="protein sequence ID" value="WXB04401.1"/>
    <property type="molecule type" value="Genomic_DNA"/>
</dbReference>
<proteinExistence type="predicted"/>